<reference evidence="1" key="1">
    <citation type="submission" date="2022-03" db="EMBL/GenBank/DDBJ databases">
        <title>Draft genome sequence of Aduncisulcus paluster, a free-living microaerophilic Fornicata.</title>
        <authorList>
            <person name="Yuyama I."/>
            <person name="Kume K."/>
            <person name="Tamura T."/>
            <person name="Inagaki Y."/>
            <person name="Hashimoto T."/>
        </authorList>
    </citation>
    <scope>NUCLEOTIDE SEQUENCE</scope>
    <source>
        <strain evidence="1">NY0171</strain>
    </source>
</reference>
<gene>
    <name evidence="1" type="ORF">ADUPG1_004571</name>
</gene>
<proteinExistence type="predicted"/>
<evidence type="ECO:0000313" key="2">
    <source>
        <dbReference type="Proteomes" id="UP001057375"/>
    </source>
</evidence>
<keyword evidence="2" id="KW-1185">Reference proteome</keyword>
<protein>
    <submittedName>
        <fullName evidence="1">Uncharacterized protein</fullName>
    </submittedName>
</protein>
<comment type="caution">
    <text evidence="1">The sequence shown here is derived from an EMBL/GenBank/DDBJ whole genome shotgun (WGS) entry which is preliminary data.</text>
</comment>
<dbReference type="EMBL" id="BQXS01006954">
    <property type="protein sequence ID" value="GKT24018.1"/>
    <property type="molecule type" value="Genomic_DNA"/>
</dbReference>
<feature type="non-terminal residue" evidence="1">
    <location>
        <position position="1"/>
    </location>
</feature>
<sequence length="64" mass="7381">KGSIGSKSYYWSELYLNGSWIVSDIIEGILVKDDEATDQTQGSLFNINFTVFKDKFDYTQIMPY</sequence>
<dbReference type="Proteomes" id="UP001057375">
    <property type="component" value="Unassembled WGS sequence"/>
</dbReference>
<name>A0ABQ5K1V4_9EUKA</name>
<organism evidence="1 2">
    <name type="scientific">Aduncisulcus paluster</name>
    <dbReference type="NCBI Taxonomy" id="2918883"/>
    <lineage>
        <taxon>Eukaryota</taxon>
        <taxon>Metamonada</taxon>
        <taxon>Carpediemonas-like organisms</taxon>
        <taxon>Aduncisulcus</taxon>
    </lineage>
</organism>
<accession>A0ABQ5K1V4</accession>
<evidence type="ECO:0000313" key="1">
    <source>
        <dbReference type="EMBL" id="GKT24018.1"/>
    </source>
</evidence>